<keyword evidence="3 8" id="KW-0560">Oxidoreductase</keyword>
<comment type="function">
    <text evidence="5">2-oxoglutarate-dependent dioxygenase essential for auxin catabolism and maintenance of auxin homeostasis in reproductive organs. Catalyzes the irreversible oxidation of indole-3-acetic acid (IAA) to the biologically inactive 2-oxoindole-3-acetic acid (OxIAA).</text>
</comment>
<dbReference type="InterPro" id="IPR005123">
    <property type="entry name" value="Oxoglu/Fe-dep_dioxygenase_dom"/>
</dbReference>
<evidence type="ECO:0000256" key="7">
    <source>
        <dbReference type="ARBA" id="ARBA00076740"/>
    </source>
</evidence>
<dbReference type="InterPro" id="IPR050231">
    <property type="entry name" value="Iron_ascorbate_oxido_reductase"/>
</dbReference>
<accession>A0A4S8JUK0</accession>
<dbReference type="Gene3D" id="2.60.120.330">
    <property type="entry name" value="B-lactam Antibiotic, Isopenicillin N Synthase, Chain"/>
    <property type="match status" value="1"/>
</dbReference>
<name>A0A4S8JUK0_MUSBA</name>
<evidence type="ECO:0000256" key="5">
    <source>
        <dbReference type="ARBA" id="ARBA00054658"/>
    </source>
</evidence>
<keyword evidence="4 8" id="KW-0408">Iron</keyword>
<dbReference type="AlphaFoldDB" id="A0A4S8JUK0"/>
<dbReference type="Pfam" id="PF14226">
    <property type="entry name" value="DIOX_N"/>
    <property type="match status" value="1"/>
</dbReference>
<dbReference type="GO" id="GO:0016491">
    <property type="term" value="F:oxidoreductase activity"/>
    <property type="evidence" value="ECO:0007669"/>
    <property type="project" value="UniProtKB-KW"/>
</dbReference>
<evidence type="ECO:0000256" key="8">
    <source>
        <dbReference type="RuleBase" id="RU003682"/>
    </source>
</evidence>
<comment type="caution">
    <text evidence="10">The sequence shown here is derived from an EMBL/GenBank/DDBJ whole genome shotgun (WGS) entry which is preliminary data.</text>
</comment>
<gene>
    <name evidence="10" type="ORF">C4D60_Mb05t08100</name>
</gene>
<evidence type="ECO:0000313" key="11">
    <source>
        <dbReference type="Proteomes" id="UP000317650"/>
    </source>
</evidence>
<evidence type="ECO:0000313" key="10">
    <source>
        <dbReference type="EMBL" id="THU65861.1"/>
    </source>
</evidence>
<sequence>MQRPQLPVIDFSGFDPAAGGGPAWDATREQVMQALGTCGCFEAVYDRITPELRQSLLEVIAKDLFRLPLETKLKNASDKVYDGYLGRFPNLDYESLAIRDATLSDAIPSFASLMWPDGNPNFCKRASSCAKKLAELQGLIRKMVLQSLGVAEYHEEQMQSTWHLLRFSEYGAPGEETRKVGQMAHRDANLLTAVCQLNGVDGLEVETRDGQWIQATPSSPTSFFIIAGESFWAWSNGKVYSPMHGVTVSGKETRYSVLLFAMLKNERPIQAPVELVDDKHPPIFKPYYYDDYLRFCFSEEGMMQQCKLVAYCGTDATKEADA</sequence>
<dbReference type="InterPro" id="IPR044861">
    <property type="entry name" value="IPNS-like_FE2OG_OXY"/>
</dbReference>
<feature type="domain" description="Fe2OG dioxygenase" evidence="9">
    <location>
        <begin position="161"/>
        <end position="263"/>
    </location>
</feature>
<dbReference type="GO" id="GO:0046872">
    <property type="term" value="F:metal ion binding"/>
    <property type="evidence" value="ECO:0007669"/>
    <property type="project" value="UniProtKB-KW"/>
</dbReference>
<dbReference type="EMBL" id="PYDT01000003">
    <property type="protein sequence ID" value="THU65861.1"/>
    <property type="molecule type" value="Genomic_DNA"/>
</dbReference>
<dbReference type="Pfam" id="PF03171">
    <property type="entry name" value="2OG-FeII_Oxy"/>
    <property type="match status" value="1"/>
</dbReference>
<evidence type="ECO:0000259" key="9">
    <source>
        <dbReference type="PROSITE" id="PS51471"/>
    </source>
</evidence>
<comment type="cofactor">
    <cofactor evidence="1">
        <name>L-ascorbate</name>
        <dbReference type="ChEBI" id="CHEBI:38290"/>
    </cofactor>
</comment>
<proteinExistence type="inferred from homology"/>
<comment type="similarity">
    <text evidence="8">Belongs to the iron/ascorbate-dependent oxidoreductase family.</text>
</comment>
<dbReference type="SUPFAM" id="SSF51197">
    <property type="entry name" value="Clavaminate synthase-like"/>
    <property type="match status" value="1"/>
</dbReference>
<protein>
    <recommendedName>
        <fullName evidence="6">2-oxoglutarate-dependent dioxygenase DAO</fullName>
    </recommendedName>
    <alternativeName>
        <fullName evidence="7">Protein DIOXYGENASE FOR AUXIN OXIDATION</fullName>
    </alternativeName>
</protein>
<dbReference type="FunFam" id="2.60.120.330:FF:000017">
    <property type="entry name" value="2-oxoglutarate-dependent dioxygenase DAO"/>
    <property type="match status" value="1"/>
</dbReference>
<organism evidence="10 11">
    <name type="scientific">Musa balbisiana</name>
    <name type="common">Banana</name>
    <dbReference type="NCBI Taxonomy" id="52838"/>
    <lineage>
        <taxon>Eukaryota</taxon>
        <taxon>Viridiplantae</taxon>
        <taxon>Streptophyta</taxon>
        <taxon>Embryophyta</taxon>
        <taxon>Tracheophyta</taxon>
        <taxon>Spermatophyta</taxon>
        <taxon>Magnoliopsida</taxon>
        <taxon>Liliopsida</taxon>
        <taxon>Zingiberales</taxon>
        <taxon>Musaceae</taxon>
        <taxon>Musa</taxon>
    </lineage>
</organism>
<dbReference type="InterPro" id="IPR026992">
    <property type="entry name" value="DIOX_N"/>
</dbReference>
<keyword evidence="11" id="KW-1185">Reference proteome</keyword>
<dbReference type="Proteomes" id="UP000317650">
    <property type="component" value="Chromosome 5"/>
</dbReference>
<evidence type="ECO:0000256" key="2">
    <source>
        <dbReference type="ARBA" id="ARBA00022723"/>
    </source>
</evidence>
<keyword evidence="2 8" id="KW-0479">Metal-binding</keyword>
<dbReference type="PANTHER" id="PTHR47990">
    <property type="entry name" value="2-OXOGLUTARATE (2OG) AND FE(II)-DEPENDENT OXYGENASE SUPERFAMILY PROTEIN-RELATED"/>
    <property type="match status" value="1"/>
</dbReference>
<evidence type="ECO:0000256" key="6">
    <source>
        <dbReference type="ARBA" id="ARBA00074102"/>
    </source>
</evidence>
<dbReference type="PROSITE" id="PS51471">
    <property type="entry name" value="FE2OG_OXY"/>
    <property type="match status" value="1"/>
</dbReference>
<evidence type="ECO:0000256" key="3">
    <source>
        <dbReference type="ARBA" id="ARBA00023002"/>
    </source>
</evidence>
<dbReference type="InterPro" id="IPR027443">
    <property type="entry name" value="IPNS-like_sf"/>
</dbReference>
<reference evidence="10 11" key="1">
    <citation type="journal article" date="2019" name="Nat. Plants">
        <title>Genome sequencing of Musa balbisiana reveals subgenome evolution and function divergence in polyploid bananas.</title>
        <authorList>
            <person name="Yao X."/>
        </authorList>
    </citation>
    <scope>NUCLEOTIDE SEQUENCE [LARGE SCALE GENOMIC DNA]</scope>
    <source>
        <strain evidence="11">cv. DH-PKW</strain>
        <tissue evidence="10">Leaves</tissue>
    </source>
</reference>
<dbReference type="STRING" id="52838.A0A4S8JUK0"/>
<evidence type="ECO:0000256" key="1">
    <source>
        <dbReference type="ARBA" id="ARBA00001961"/>
    </source>
</evidence>
<evidence type="ECO:0000256" key="4">
    <source>
        <dbReference type="ARBA" id="ARBA00023004"/>
    </source>
</evidence>